<dbReference type="SUPFAM" id="SSF52058">
    <property type="entry name" value="L domain-like"/>
    <property type="match status" value="1"/>
</dbReference>
<dbReference type="PANTHER" id="PTHR46652">
    <property type="entry name" value="LEUCINE-RICH REPEAT AND IQ DOMAIN-CONTAINING PROTEIN 1-RELATED"/>
    <property type="match status" value="1"/>
</dbReference>
<dbReference type="Ensembl" id="ENSATET00000076901.1">
    <property type="protein sequence ID" value="ENSATEP00000076803.1"/>
    <property type="gene ID" value="ENSATEG00000033796.1"/>
</dbReference>
<protein>
    <recommendedName>
        <fullName evidence="6">Leucine-rich repeats and IQ motif containing 1</fullName>
    </recommendedName>
</protein>
<reference evidence="4" key="3">
    <citation type="submission" date="2025-09" db="UniProtKB">
        <authorList>
            <consortium name="Ensembl"/>
        </authorList>
    </citation>
    <scope>IDENTIFICATION</scope>
</reference>
<evidence type="ECO:0000313" key="5">
    <source>
        <dbReference type="Proteomes" id="UP000265040"/>
    </source>
</evidence>
<gene>
    <name evidence="4" type="primary">LRRIQ1</name>
</gene>
<reference evidence="4" key="2">
    <citation type="submission" date="2025-08" db="UniProtKB">
        <authorList>
            <consortium name="Ensembl"/>
        </authorList>
    </citation>
    <scope>IDENTIFICATION</scope>
</reference>
<dbReference type="GeneTree" id="ENSGT00940000163898"/>
<feature type="compositionally biased region" description="Polar residues" evidence="3">
    <location>
        <begin position="667"/>
        <end position="688"/>
    </location>
</feature>
<dbReference type="InterPro" id="IPR050836">
    <property type="entry name" value="SDS22/Internalin_LRR"/>
</dbReference>
<feature type="compositionally biased region" description="Basic and acidic residues" evidence="3">
    <location>
        <begin position="566"/>
        <end position="591"/>
    </location>
</feature>
<dbReference type="InterPro" id="IPR001611">
    <property type="entry name" value="Leu-rich_rpt"/>
</dbReference>
<organism evidence="4 5">
    <name type="scientific">Anabas testudineus</name>
    <name type="common">Climbing perch</name>
    <name type="synonym">Anthias testudineus</name>
    <dbReference type="NCBI Taxonomy" id="64144"/>
    <lineage>
        <taxon>Eukaryota</taxon>
        <taxon>Metazoa</taxon>
        <taxon>Chordata</taxon>
        <taxon>Craniata</taxon>
        <taxon>Vertebrata</taxon>
        <taxon>Euteleostomi</taxon>
        <taxon>Actinopterygii</taxon>
        <taxon>Neopterygii</taxon>
        <taxon>Teleostei</taxon>
        <taxon>Neoteleostei</taxon>
        <taxon>Acanthomorphata</taxon>
        <taxon>Anabantaria</taxon>
        <taxon>Anabantiformes</taxon>
        <taxon>Anabantoidei</taxon>
        <taxon>Anabantidae</taxon>
        <taxon>Anabas</taxon>
    </lineage>
</organism>
<evidence type="ECO:0008006" key="6">
    <source>
        <dbReference type="Google" id="ProtNLM"/>
    </source>
</evidence>
<evidence type="ECO:0000256" key="3">
    <source>
        <dbReference type="SAM" id="MobiDB-lite"/>
    </source>
</evidence>
<feature type="region of interest" description="Disordered" evidence="3">
    <location>
        <begin position="251"/>
        <end position="546"/>
    </location>
</feature>
<keyword evidence="1" id="KW-0433">Leucine-rich repeat</keyword>
<evidence type="ECO:0000256" key="2">
    <source>
        <dbReference type="ARBA" id="ARBA00022737"/>
    </source>
</evidence>
<feature type="region of interest" description="Disordered" evidence="3">
    <location>
        <begin position="767"/>
        <end position="786"/>
    </location>
</feature>
<dbReference type="InterPro" id="IPR032675">
    <property type="entry name" value="LRR_dom_sf"/>
</dbReference>
<feature type="compositionally biased region" description="Basic residues" evidence="3">
    <location>
        <begin position="767"/>
        <end position="780"/>
    </location>
</feature>
<proteinExistence type="predicted"/>
<feature type="compositionally biased region" description="Basic and acidic residues" evidence="3">
    <location>
        <begin position="251"/>
        <end position="416"/>
    </location>
</feature>
<accession>A0AAQ6ISM0</accession>
<name>A0AAQ6ISM0_ANATE</name>
<evidence type="ECO:0000256" key="1">
    <source>
        <dbReference type="ARBA" id="ARBA00022614"/>
    </source>
</evidence>
<keyword evidence="5" id="KW-1185">Reference proteome</keyword>
<keyword evidence="2" id="KW-0677">Repeat</keyword>
<feature type="compositionally biased region" description="Basic and acidic residues" evidence="3">
    <location>
        <begin position="501"/>
        <end position="546"/>
    </location>
</feature>
<feature type="compositionally biased region" description="Basic and acidic residues" evidence="3">
    <location>
        <begin position="424"/>
        <end position="490"/>
    </location>
</feature>
<feature type="region of interest" description="Disordered" evidence="3">
    <location>
        <begin position="566"/>
        <end position="600"/>
    </location>
</feature>
<evidence type="ECO:0000313" key="4">
    <source>
        <dbReference type="Ensembl" id="ENSATEP00000076803.1"/>
    </source>
</evidence>
<dbReference type="SMART" id="SM00365">
    <property type="entry name" value="LRR_SD22"/>
    <property type="match status" value="3"/>
</dbReference>
<dbReference type="AlphaFoldDB" id="A0AAQ6ISM0"/>
<dbReference type="Proteomes" id="UP000265040">
    <property type="component" value="Chromosome 6"/>
</dbReference>
<dbReference type="PROSITE" id="PS51450">
    <property type="entry name" value="LRR"/>
    <property type="match status" value="3"/>
</dbReference>
<dbReference type="Pfam" id="PF13855">
    <property type="entry name" value="LRR_8"/>
    <property type="match status" value="1"/>
</dbReference>
<reference evidence="4 5" key="1">
    <citation type="submission" date="2021-04" db="EMBL/GenBank/DDBJ databases">
        <authorList>
            <consortium name="Wellcome Sanger Institute Data Sharing"/>
        </authorList>
    </citation>
    <scope>NUCLEOTIDE SEQUENCE [LARGE SCALE GENOMIC DNA]</scope>
</reference>
<dbReference type="Gene3D" id="3.80.10.10">
    <property type="entry name" value="Ribonuclease Inhibitor"/>
    <property type="match status" value="1"/>
</dbReference>
<dbReference type="PANTHER" id="PTHR46652:SF7">
    <property type="entry name" value="LEUCINE-RICH REPEAT AND IQ DOMAIN-CONTAINING PROTEIN 1"/>
    <property type="match status" value="1"/>
</dbReference>
<feature type="region of interest" description="Disordered" evidence="3">
    <location>
        <begin position="657"/>
        <end position="692"/>
    </location>
</feature>
<sequence length="966" mass="113832">MTDANVTDLKLNDLFISDTDETKDEKSFSFDKEAATEEIPPSLISYFETSKSRASVCEKLILEELDDFTTSYEDTMNLHIALNEDMELNEQGVCETRNENNTSTDSFLLPTPTDTEAHGTHNLSVCTNNEDKTDTDEHMESGKHLTFRTSLIDKEIKENSEWQREHTENQHFEEMKKEERVRQRENDFQEELNKLMEAEKLHQVELQLMEKRAQEKLEHELLLQQELISNLQKHVEEERRMIDEEIKRIKEEEEKKKKEKEEKKKREEEDMKKREEEKIKRQMQRERMEEERRRANEEEENRKIKEIKEEEERRNKEEEQRKKKEEEEKRKREEEKNKMQKEIRKKEEERKKEIRLKEEEKRRQMEEEERKIKGMENNIKVKEKNKEEETMKKEQEKTVIKVTGKKMEGDKKRKNEEEESLDEEGLRKKEWRIRAEEDKTKEADVKIAEELEMKTQQEEKKEEGKSEEERKEAEIEKMMDKEMRKKEEKMSNIGNEVQLTENKEKRKKDVDGRHNIENKYRRMEEEKITKEEEWKKSQGEEMKRHKNVKDEYRKIEEEISLKEGNKTYEADKEKRHEHEKLEKDGTRKKEGGVINTEADERQMKEEVNETKAGNIKTEGKGLEEEEESKMIIVKETVEKEEKRANDLQEKNLIENDCTNTTDERNNTARTGNSLTSQLEDNSICTSSGPGPLYSDSISFETAQRGDQEMNIIETYTNKTMDQQDAAGKLCTSPSSLLWCLPEDTEQKRLSWMKYCIPWSKLSLQNRRKHKGSVRSQRLPRRAAEASSLPPLCPDTLLQSTGCKSLQELTTVTLEDLPGCSLSTLVQCTQLRSLSLRRCGLKSLEGISQLSKLCYIDVEENEISFVNCENMTSLRVLRLGHNKLTSIHGLSGADNLDVLELSHNNITRIAGLESMRKLQRLSVDHNQLISTKGLRDVYTLLHLNCSHNHLTSVEGLENSSSAQHTGT</sequence>